<evidence type="ECO:0000313" key="4">
    <source>
        <dbReference type="Proteomes" id="UP000275663"/>
    </source>
</evidence>
<evidence type="ECO:0000313" key="3">
    <source>
        <dbReference type="EMBL" id="AZP14023.1"/>
    </source>
</evidence>
<proteinExistence type="predicted"/>
<accession>A0A3Q9BTB0</accession>
<feature type="coiled-coil region" evidence="1">
    <location>
        <begin position="191"/>
        <end position="225"/>
    </location>
</feature>
<feature type="coiled-coil region" evidence="1">
    <location>
        <begin position="296"/>
        <end position="337"/>
    </location>
</feature>
<keyword evidence="1" id="KW-0175">Coiled coil</keyword>
<feature type="domain" description="KfrA N-terminal DNA-binding" evidence="2">
    <location>
        <begin position="8"/>
        <end position="119"/>
    </location>
</feature>
<dbReference type="EMBL" id="CP034464">
    <property type="protein sequence ID" value="AZP14023.1"/>
    <property type="molecule type" value="Genomic_DNA"/>
</dbReference>
<dbReference type="RefSeq" id="WP_126129384.1">
    <property type="nucleotide sequence ID" value="NZ_CP034464.1"/>
</dbReference>
<dbReference type="Pfam" id="PF11740">
    <property type="entry name" value="KfrA_N"/>
    <property type="match status" value="1"/>
</dbReference>
<protein>
    <submittedName>
        <fullName evidence="3">DNA-binding protein</fullName>
    </submittedName>
</protein>
<feature type="coiled-coil region" evidence="1">
    <location>
        <begin position="120"/>
        <end position="147"/>
    </location>
</feature>
<gene>
    <name evidence="3" type="ORF">EJN92_19705</name>
</gene>
<dbReference type="KEGG" id="upv:EJN92_19705"/>
<evidence type="ECO:0000256" key="1">
    <source>
        <dbReference type="SAM" id="Coils"/>
    </source>
</evidence>
<keyword evidence="3" id="KW-0238">DNA-binding</keyword>
<dbReference type="AlphaFoldDB" id="A0A3Q9BTB0"/>
<dbReference type="GO" id="GO:0003677">
    <property type="term" value="F:DNA binding"/>
    <property type="evidence" value="ECO:0007669"/>
    <property type="project" value="UniProtKB-KW"/>
</dbReference>
<organism evidence="3 4">
    <name type="scientific">Undibacterium parvum</name>
    <dbReference type="NCBI Taxonomy" id="401471"/>
    <lineage>
        <taxon>Bacteria</taxon>
        <taxon>Pseudomonadati</taxon>
        <taxon>Pseudomonadota</taxon>
        <taxon>Betaproteobacteria</taxon>
        <taxon>Burkholderiales</taxon>
        <taxon>Oxalobacteraceae</taxon>
        <taxon>Undibacterium</taxon>
    </lineage>
</organism>
<dbReference type="InterPro" id="IPR021104">
    <property type="entry name" value="KfrA_DNA-bd_N"/>
</dbReference>
<name>A0A3Q9BTB0_9BURK</name>
<dbReference type="Proteomes" id="UP000275663">
    <property type="component" value="Chromosome"/>
</dbReference>
<sequence>MARAGILYSDVAKAASQLADSGKSPTVDTVRDAMGNTGSKSTIAPMLKRWKAEHQETMTASDSGIPTSLLVAVKSLYEHLQIETGKKIIQAQQHHQTELQTVRCHEQQLHDENALLSQEKAAIAAELKASQQTLTKLQKEQQSLNMTLVARESDTSGLQLRLMDRAAEVATLNQQLTLTRAQFDHYQEATATQRVEEKQAYEQRIARLEQELTGAQQRLLGQQTTIAHQEAQISHLSVENVRLLESSLANLDELGYMRSEKDQLSHQQKDLLLSNQTLMSKLDVSQRSLTESRMTMAAQEAQNAQLLERLAQSDSKLEKLDQERIILIQERAELQAQATKRKDTNISSKN</sequence>
<keyword evidence="4" id="KW-1185">Reference proteome</keyword>
<evidence type="ECO:0000259" key="2">
    <source>
        <dbReference type="Pfam" id="PF11740"/>
    </source>
</evidence>
<reference evidence="3 4" key="1">
    <citation type="journal article" date="2011" name="Int. J. Syst. Evol. Microbiol.">
        <title>Description of Undibacterium oligocarboniphilum sp. nov., isolated from purified water, and Undibacterium pigrum strain CCUG 49012 as the type strain of Undibacterium parvum sp. nov., and emended descriptions of the genus Undibacterium and the species Undibacterium pigrum.</title>
        <authorList>
            <person name="Eder W."/>
            <person name="Wanner G."/>
            <person name="Ludwig W."/>
            <person name="Busse H.J."/>
            <person name="Ziemke-Kageler F."/>
            <person name="Lang E."/>
        </authorList>
    </citation>
    <scope>NUCLEOTIDE SEQUENCE [LARGE SCALE GENOMIC DNA]</scope>
    <source>
        <strain evidence="3 4">DSM 23061</strain>
    </source>
</reference>